<keyword evidence="3" id="KW-1185">Reference proteome</keyword>
<organism evidence="2 3">
    <name type="scientific">Heterodermia speciosa</name>
    <dbReference type="NCBI Taxonomy" id="116794"/>
    <lineage>
        <taxon>Eukaryota</taxon>
        <taxon>Fungi</taxon>
        <taxon>Dikarya</taxon>
        <taxon>Ascomycota</taxon>
        <taxon>Pezizomycotina</taxon>
        <taxon>Lecanoromycetes</taxon>
        <taxon>OSLEUM clade</taxon>
        <taxon>Lecanoromycetidae</taxon>
        <taxon>Caliciales</taxon>
        <taxon>Physciaceae</taxon>
        <taxon>Heterodermia</taxon>
    </lineage>
</organism>
<dbReference type="OrthoDB" id="9976870at2759"/>
<evidence type="ECO:0000313" key="3">
    <source>
        <dbReference type="Proteomes" id="UP000664521"/>
    </source>
</evidence>
<dbReference type="InterPro" id="IPR011051">
    <property type="entry name" value="RmlC_Cupin_sf"/>
</dbReference>
<proteinExistence type="predicted"/>
<sequence length="164" mass="18500">MATRVVERSHCAFAFEITVQNDHPVFVALASQKPPAHFHPYQSEYMEVLEGRLGLEIEGRDRILGPEDGQVKVGPWTNHRMFPPPPSPDESKRDGENAREITRFLLSGGETRELFRLDTVFFQNWYGYQDEVVMGGGRMDLIQVLCVGHNVSNSPAAPSTRSMI</sequence>
<evidence type="ECO:0000256" key="1">
    <source>
        <dbReference type="SAM" id="MobiDB-lite"/>
    </source>
</evidence>
<name>A0A8H3J075_9LECA</name>
<gene>
    <name evidence="2" type="ORF">HETSPECPRED_000480</name>
</gene>
<dbReference type="SUPFAM" id="SSF51182">
    <property type="entry name" value="RmlC-like cupins"/>
    <property type="match status" value="1"/>
</dbReference>
<comment type="caution">
    <text evidence="2">The sequence shown here is derived from an EMBL/GenBank/DDBJ whole genome shotgun (WGS) entry which is preliminary data.</text>
</comment>
<dbReference type="AlphaFoldDB" id="A0A8H3J075"/>
<feature type="region of interest" description="Disordered" evidence="1">
    <location>
        <begin position="66"/>
        <end position="96"/>
    </location>
</feature>
<accession>A0A8H3J075</accession>
<dbReference type="EMBL" id="CAJPDS010000100">
    <property type="protein sequence ID" value="CAF9937284.1"/>
    <property type="molecule type" value="Genomic_DNA"/>
</dbReference>
<dbReference type="InterPro" id="IPR014710">
    <property type="entry name" value="RmlC-like_jellyroll"/>
</dbReference>
<dbReference type="Proteomes" id="UP000664521">
    <property type="component" value="Unassembled WGS sequence"/>
</dbReference>
<reference evidence="2" key="1">
    <citation type="submission" date="2021-03" db="EMBL/GenBank/DDBJ databases">
        <authorList>
            <person name="Tagirdzhanova G."/>
        </authorList>
    </citation>
    <scope>NUCLEOTIDE SEQUENCE</scope>
</reference>
<evidence type="ECO:0000313" key="2">
    <source>
        <dbReference type="EMBL" id="CAF9937284.1"/>
    </source>
</evidence>
<protein>
    <submittedName>
        <fullName evidence="2">Uncharacterized protein</fullName>
    </submittedName>
</protein>
<dbReference type="Gene3D" id="2.60.120.10">
    <property type="entry name" value="Jelly Rolls"/>
    <property type="match status" value="1"/>
</dbReference>